<keyword evidence="1" id="KW-0472">Membrane</keyword>
<dbReference type="Proteomes" id="UP000030746">
    <property type="component" value="Unassembled WGS sequence"/>
</dbReference>
<dbReference type="KEGG" id="lgi:LOTGIDRAFT_165207"/>
<feature type="transmembrane region" description="Helical" evidence="1">
    <location>
        <begin position="511"/>
        <end position="534"/>
    </location>
</feature>
<proteinExistence type="predicted"/>
<dbReference type="RefSeq" id="XP_009060466.1">
    <property type="nucleotide sequence ID" value="XM_009062218.1"/>
</dbReference>
<keyword evidence="1" id="KW-1133">Transmembrane helix</keyword>
<feature type="transmembrane region" description="Helical" evidence="1">
    <location>
        <begin position="482"/>
        <end position="505"/>
    </location>
</feature>
<protein>
    <submittedName>
        <fullName evidence="3">Uncharacterized protein</fullName>
    </submittedName>
</protein>
<gene>
    <name evidence="3" type="ORF">LOTGIDRAFT_165207</name>
</gene>
<dbReference type="CTD" id="20239947"/>
<organism evidence="3 4">
    <name type="scientific">Lottia gigantea</name>
    <name type="common">Giant owl limpet</name>
    <dbReference type="NCBI Taxonomy" id="225164"/>
    <lineage>
        <taxon>Eukaryota</taxon>
        <taxon>Metazoa</taxon>
        <taxon>Spiralia</taxon>
        <taxon>Lophotrochozoa</taxon>
        <taxon>Mollusca</taxon>
        <taxon>Gastropoda</taxon>
        <taxon>Patellogastropoda</taxon>
        <taxon>Lottioidea</taxon>
        <taxon>Lottiidae</taxon>
        <taxon>Lottia</taxon>
    </lineage>
</organism>
<reference evidence="3 4" key="1">
    <citation type="journal article" date="2013" name="Nature">
        <title>Insights into bilaterian evolution from three spiralian genomes.</title>
        <authorList>
            <person name="Simakov O."/>
            <person name="Marletaz F."/>
            <person name="Cho S.J."/>
            <person name="Edsinger-Gonzales E."/>
            <person name="Havlak P."/>
            <person name="Hellsten U."/>
            <person name="Kuo D.H."/>
            <person name="Larsson T."/>
            <person name="Lv J."/>
            <person name="Arendt D."/>
            <person name="Savage R."/>
            <person name="Osoegawa K."/>
            <person name="de Jong P."/>
            <person name="Grimwood J."/>
            <person name="Chapman J.A."/>
            <person name="Shapiro H."/>
            <person name="Aerts A."/>
            <person name="Otillar R.P."/>
            <person name="Terry A.Y."/>
            <person name="Boore J.L."/>
            <person name="Grigoriev I.V."/>
            <person name="Lindberg D.R."/>
            <person name="Seaver E.C."/>
            <person name="Weisblat D.A."/>
            <person name="Putnam N.H."/>
            <person name="Rokhsar D.S."/>
        </authorList>
    </citation>
    <scope>NUCLEOTIDE SEQUENCE [LARGE SCALE GENOMIC DNA]</scope>
</reference>
<feature type="transmembrane region" description="Helical" evidence="1">
    <location>
        <begin position="769"/>
        <end position="789"/>
    </location>
</feature>
<feature type="transmembrane region" description="Helical" evidence="1">
    <location>
        <begin position="217"/>
        <end position="240"/>
    </location>
</feature>
<keyword evidence="2" id="KW-0732">Signal</keyword>
<name>V3ZCJ4_LOTGI</name>
<feature type="transmembrane region" description="Helical" evidence="1">
    <location>
        <begin position="622"/>
        <end position="649"/>
    </location>
</feature>
<evidence type="ECO:0000313" key="4">
    <source>
        <dbReference type="Proteomes" id="UP000030746"/>
    </source>
</evidence>
<dbReference type="GeneID" id="20239947"/>
<evidence type="ECO:0000256" key="2">
    <source>
        <dbReference type="SAM" id="SignalP"/>
    </source>
</evidence>
<keyword evidence="1" id="KW-0812">Transmembrane</keyword>
<dbReference type="HOGENOM" id="CLU_322447_0_0_1"/>
<evidence type="ECO:0000313" key="3">
    <source>
        <dbReference type="EMBL" id="ESO88793.1"/>
    </source>
</evidence>
<dbReference type="EMBL" id="KB202620">
    <property type="protein sequence ID" value="ESO88793.1"/>
    <property type="molecule type" value="Genomic_DNA"/>
</dbReference>
<feature type="chain" id="PRO_5004716264" evidence="2">
    <location>
        <begin position="29"/>
        <end position="956"/>
    </location>
</feature>
<feature type="transmembrane region" description="Helical" evidence="1">
    <location>
        <begin position="384"/>
        <end position="404"/>
    </location>
</feature>
<feature type="transmembrane region" description="Helical" evidence="1">
    <location>
        <begin position="795"/>
        <end position="812"/>
    </location>
</feature>
<dbReference type="OMA" id="CERHDSE"/>
<dbReference type="AlphaFoldDB" id="V3ZCJ4"/>
<keyword evidence="4" id="KW-1185">Reference proteome</keyword>
<evidence type="ECO:0000256" key="1">
    <source>
        <dbReference type="SAM" id="Phobius"/>
    </source>
</evidence>
<feature type="signal peptide" evidence="2">
    <location>
        <begin position="1"/>
        <end position="28"/>
    </location>
</feature>
<accession>V3ZCJ4</accession>
<feature type="transmembrane region" description="Helical" evidence="1">
    <location>
        <begin position="590"/>
        <end position="610"/>
    </location>
</feature>
<feature type="transmembrane region" description="Helical" evidence="1">
    <location>
        <begin position="439"/>
        <end position="461"/>
    </location>
</feature>
<dbReference type="OrthoDB" id="6112511at2759"/>
<sequence length="956" mass="110600">MVLLAAFPRTACLIVLVLTFSLLHIIDCNITESVQKLNITNTNHCTVSPADRLFRDQLLQLLKAGVKMFDFDLEIKYQPRDILESKRGNIIRWNHWIKTVDNRGRSLLMLDDNYELLSLNSMKMGLKQLNVSLVEDPLGCVRKLSAEDTADLLRRAVLNDFQRDPPVITEMNVRKPTQSVCNMHIKDNNGEAKFLYECCHYIERHELVCSDVEKDSWMGVLVVLVISVKIILVLFSPLLIPESLYREKFIDAEYHHHVLTDSTGRSVRTIKVVATRDPENYQSDNAVVKLDHVQGMEYLKTILNNLDNVYKMELDDIRLSVSAHRLLPENKVPVGILRYFYNHLCRCKIRNVKAFATCCASNIFANFGFRSVKWYRCLVPFMKVVQMFLILLPWILRIVIFFQYERYNEVYRGQRAAELGLKMGFTGSFTVYLTPLHSLFILCYVVLLLDAIVYGVISLSVKEKLKRVTMKCLRAMRETSKLNVCSWSIELLLAPFTSCGILGLLLAAPYWFLLIPFLFIVLLFYFIPTINFIVRMLIHFFIFLCPEKLALKLKILMARTRKVNNRLKLDQIKEEDNFERKEYMTNGDLIFQYIVIIICIISFLSLTFLVMECISFFVEMAVYTSIGIIINAQTALKYLSVASLLILYAKDCFGKLHTKYLAFHKVIAGQLLAKEKELIEETARADSLLQENTVFRVRGEENTNPDVRLIVKDEKIRWDTSGFLIFLDKQDKPFFPEKFFFQVIEMKYHGCPGPLYVNIYRAFKEFLKIIIFLIFVIIVIMAFGDMYSISSTNQMIATGAGGLLPFVFRHFFANKGDITFDVNSIQFKAEFNRVLTNFKQTWPVFDIIPMNCEKKSSSFSVMIDTSTDEFLDATGNVDNNNTINDTEALATSSRHSQIFESEDENKVDLVVDVSNFSERYRAKLTNKRLDGSLTMLAETHRDYESHKMVRNNNYEV</sequence>